<proteinExistence type="predicted"/>
<reference evidence="1" key="1">
    <citation type="submission" date="2013-10" db="EMBL/GenBank/DDBJ databases">
        <title>Molecular characterization of Ralstonia solanacearum.</title>
        <authorList>
            <person name="Chandrasekhar B."/>
            <person name="Umesha S."/>
        </authorList>
    </citation>
    <scope>NUCLEOTIDE SEQUENCE</scope>
    <source>
        <strain evidence="1">UOM2</strain>
    </source>
</reference>
<protein>
    <submittedName>
        <fullName evidence="1">Regulatory protein HrpB</fullName>
    </submittedName>
</protein>
<dbReference type="EMBL" id="AB859039">
    <property type="protein sequence ID" value="BAO01227.1"/>
    <property type="molecule type" value="Genomic_DNA"/>
</dbReference>
<evidence type="ECO:0000313" key="1">
    <source>
        <dbReference type="EMBL" id="BAO01227.1"/>
    </source>
</evidence>
<organism evidence="1">
    <name type="scientific">Ralstonia solanacearum</name>
    <name type="common">Pseudomonas solanacearum</name>
    <dbReference type="NCBI Taxonomy" id="305"/>
    <lineage>
        <taxon>Bacteria</taxon>
        <taxon>Pseudomonadati</taxon>
        <taxon>Pseudomonadota</taxon>
        <taxon>Betaproteobacteria</taxon>
        <taxon>Burkholderiales</taxon>
        <taxon>Burkholderiaceae</taxon>
        <taxon>Ralstonia</taxon>
        <taxon>Ralstonia solanacearum species complex</taxon>
    </lineage>
</organism>
<sequence>MDFAVAHASACPNTQMRFSPLISTVRISSSTTTPPSEESPTTTRACWRWPMPRCCSSAIKKQKKASRLIRHSGHQLRVVACRNTGWQALLRDRYAAAASCFSRMAEDDGATWTQQVEGLIGLALVHHQLGQQDASDDALRAAREAADGRSDRGWLATIDLIIYEFAVQAGIRCSNRLLEHAFWQSAEMGATLLANHGGRNGWTPTVSQGVPMPALIQRRAEYLSLLRRMADGDRAAIDPLMATLNHSRKLRPPSPHL</sequence>
<dbReference type="AlphaFoldDB" id="U3U993"/>
<name>U3U993_RALSL</name>
<gene>
    <name evidence="1" type="primary">HrpB</name>
</gene>
<accession>U3U993</accession>